<accession>A0A833RB37</accession>
<dbReference type="AlphaFoldDB" id="A0A833RB37"/>
<name>A0A833RB37_9POAL</name>
<dbReference type="Proteomes" id="UP000623129">
    <property type="component" value="Unassembled WGS sequence"/>
</dbReference>
<evidence type="ECO:0000313" key="2">
    <source>
        <dbReference type="Proteomes" id="UP000623129"/>
    </source>
</evidence>
<reference evidence="1" key="1">
    <citation type="submission" date="2020-01" db="EMBL/GenBank/DDBJ databases">
        <title>Genome sequence of Kobresia littledalei, the first chromosome-level genome in the family Cyperaceae.</title>
        <authorList>
            <person name="Qu G."/>
        </authorList>
    </citation>
    <scope>NUCLEOTIDE SEQUENCE</scope>
    <source>
        <strain evidence="1">C.B.Clarke</strain>
        <tissue evidence="1">Leaf</tissue>
    </source>
</reference>
<gene>
    <name evidence="1" type="ORF">FCM35_KLT02131</name>
</gene>
<dbReference type="EMBL" id="SWLB01000011">
    <property type="protein sequence ID" value="KAF3332554.1"/>
    <property type="molecule type" value="Genomic_DNA"/>
</dbReference>
<protein>
    <submittedName>
        <fullName evidence="1">Uncharacterized protein</fullName>
    </submittedName>
</protein>
<dbReference type="OrthoDB" id="1932439at2759"/>
<evidence type="ECO:0000313" key="1">
    <source>
        <dbReference type="EMBL" id="KAF3332554.1"/>
    </source>
</evidence>
<sequence length="105" mass="11872">MPHLSSLPAPPLASASAKKRLWLSKLLNKLFGKVFRLKRTYSMPAGSYDHYVEDYYYRGYYSLSGRALSSIPEVSEESPDVAPIVRKVQSERLTDTGMVELDMVL</sequence>
<keyword evidence="2" id="KW-1185">Reference proteome</keyword>
<comment type="caution">
    <text evidence="1">The sequence shown here is derived from an EMBL/GenBank/DDBJ whole genome shotgun (WGS) entry which is preliminary data.</text>
</comment>
<organism evidence="1 2">
    <name type="scientific">Carex littledalei</name>
    <dbReference type="NCBI Taxonomy" id="544730"/>
    <lineage>
        <taxon>Eukaryota</taxon>
        <taxon>Viridiplantae</taxon>
        <taxon>Streptophyta</taxon>
        <taxon>Embryophyta</taxon>
        <taxon>Tracheophyta</taxon>
        <taxon>Spermatophyta</taxon>
        <taxon>Magnoliopsida</taxon>
        <taxon>Liliopsida</taxon>
        <taxon>Poales</taxon>
        <taxon>Cyperaceae</taxon>
        <taxon>Cyperoideae</taxon>
        <taxon>Cariceae</taxon>
        <taxon>Carex</taxon>
        <taxon>Carex subgen. Euthyceras</taxon>
    </lineage>
</organism>
<proteinExistence type="predicted"/>